<accession>A0A4R5D875</accession>
<feature type="transmembrane region" description="Helical" evidence="2">
    <location>
        <begin position="37"/>
        <end position="55"/>
    </location>
</feature>
<keyword evidence="2" id="KW-0472">Membrane</keyword>
<dbReference type="OrthoDB" id="3190163at2"/>
<dbReference type="PANTHER" id="PTHR34473">
    <property type="entry name" value="UPF0699 TRANSMEMBRANE PROTEIN YDBS"/>
    <property type="match status" value="1"/>
</dbReference>
<feature type="region of interest" description="Disordered" evidence="1">
    <location>
        <begin position="463"/>
        <end position="487"/>
    </location>
</feature>
<dbReference type="PIRSF" id="PIRSF026631">
    <property type="entry name" value="UCP026631"/>
    <property type="match status" value="1"/>
</dbReference>
<evidence type="ECO:0000313" key="4">
    <source>
        <dbReference type="EMBL" id="TDE08907.1"/>
    </source>
</evidence>
<sequence length="487" mass="53052">MSGVRPDAAGDDETSEPSGKASRVDPTPEHFKRLHPLTPLLRGWAFLAAAIAFGGQDALRSGEMGRFGITVVGIAILGMVTGLLSWWFTRYGFDGDALRIDSGMLNRRSRRVRLDRLQAVDINRPLAGRLLGVSELRLEVAGGGKAEAPLQYLAVDDAVRLRAELLARAAGIDADTPEAPERVVHQVPLDRLVWSTVLSGVFVMGLVILVGMGVAFAFVPNRTATMGVAWSMLPGIIAIGAALWNQLGRNFGFVLAESPDGYRIRKGLLDTQHQTVPPGRVQGVALRQPLLWRVKGWVRLDVDVAGYSGESTDDSQRTSTLLPVATFDEAAEVLRQVLPGSDPLAVPLSTAPRPARWLRPFGWKRLAYGFDDHVVVVREGVLYRNLTAVPHAKAQSVRINQGPVQRRLGLATVHVDTTPGPVDAVIRHRYAAEARQIVDGQTERSRVARKVDVPEQWMARYRFAGSDRDGDADGDGNPTASSERDQE</sequence>
<feature type="transmembrane region" description="Helical" evidence="2">
    <location>
        <begin position="67"/>
        <end position="88"/>
    </location>
</feature>
<feature type="domain" description="YdbS-like PH" evidence="3">
    <location>
        <begin position="263"/>
        <end position="335"/>
    </location>
</feature>
<dbReference type="Proteomes" id="UP000294739">
    <property type="component" value="Unassembled WGS sequence"/>
</dbReference>
<dbReference type="InterPro" id="IPR014529">
    <property type="entry name" value="UCP026631"/>
</dbReference>
<feature type="transmembrane region" description="Helical" evidence="2">
    <location>
        <begin position="226"/>
        <end position="244"/>
    </location>
</feature>
<feature type="region of interest" description="Disordered" evidence="1">
    <location>
        <begin position="1"/>
        <end position="30"/>
    </location>
</feature>
<organism evidence="4 5">
    <name type="scientific">Jiangella asiatica</name>
    <dbReference type="NCBI Taxonomy" id="2530372"/>
    <lineage>
        <taxon>Bacteria</taxon>
        <taxon>Bacillati</taxon>
        <taxon>Actinomycetota</taxon>
        <taxon>Actinomycetes</taxon>
        <taxon>Jiangellales</taxon>
        <taxon>Jiangellaceae</taxon>
        <taxon>Jiangella</taxon>
    </lineage>
</organism>
<name>A0A4R5D875_9ACTN</name>
<proteinExistence type="predicted"/>
<dbReference type="EMBL" id="SMKZ01000021">
    <property type="protein sequence ID" value="TDE08907.1"/>
    <property type="molecule type" value="Genomic_DNA"/>
</dbReference>
<evidence type="ECO:0000313" key="5">
    <source>
        <dbReference type="Proteomes" id="UP000294739"/>
    </source>
</evidence>
<protein>
    <recommendedName>
        <fullName evidence="3">YdbS-like PH domain-containing protein</fullName>
    </recommendedName>
</protein>
<dbReference type="InParanoid" id="A0A4R5D875"/>
<reference evidence="4 5" key="1">
    <citation type="submission" date="2019-03" db="EMBL/GenBank/DDBJ databases">
        <title>Draft genome sequences of novel Actinobacteria.</title>
        <authorList>
            <person name="Sahin N."/>
            <person name="Ay H."/>
            <person name="Saygin H."/>
        </authorList>
    </citation>
    <scope>NUCLEOTIDE SEQUENCE [LARGE SCALE GENOMIC DNA]</scope>
    <source>
        <strain evidence="4 5">5K138</strain>
    </source>
</reference>
<dbReference type="InterPro" id="IPR005182">
    <property type="entry name" value="YdbS-like_PH"/>
</dbReference>
<dbReference type="AlphaFoldDB" id="A0A4R5D875"/>
<keyword evidence="2" id="KW-0812">Transmembrane</keyword>
<comment type="caution">
    <text evidence="4">The sequence shown here is derived from an EMBL/GenBank/DDBJ whole genome shotgun (WGS) entry which is preliminary data.</text>
</comment>
<evidence type="ECO:0000256" key="2">
    <source>
        <dbReference type="SAM" id="Phobius"/>
    </source>
</evidence>
<evidence type="ECO:0000259" key="3">
    <source>
        <dbReference type="Pfam" id="PF03703"/>
    </source>
</evidence>
<dbReference type="Pfam" id="PF03703">
    <property type="entry name" value="bPH_2"/>
    <property type="match status" value="3"/>
</dbReference>
<feature type="transmembrane region" description="Helical" evidence="2">
    <location>
        <begin position="192"/>
        <end position="219"/>
    </location>
</feature>
<gene>
    <name evidence="4" type="ORF">E1269_15900</name>
</gene>
<feature type="domain" description="YdbS-like PH" evidence="3">
    <location>
        <begin position="86"/>
        <end position="164"/>
    </location>
</feature>
<keyword evidence="2" id="KW-1133">Transmembrane helix</keyword>
<evidence type="ECO:0000256" key="1">
    <source>
        <dbReference type="SAM" id="MobiDB-lite"/>
    </source>
</evidence>
<keyword evidence="5" id="KW-1185">Reference proteome</keyword>
<dbReference type="RefSeq" id="WP_131896191.1">
    <property type="nucleotide sequence ID" value="NZ_SMKZ01000021.1"/>
</dbReference>
<dbReference type="PANTHER" id="PTHR34473:SF2">
    <property type="entry name" value="UPF0699 TRANSMEMBRANE PROTEIN YDBT"/>
    <property type="match status" value="1"/>
</dbReference>
<feature type="domain" description="YdbS-like PH" evidence="3">
    <location>
        <begin position="363"/>
        <end position="437"/>
    </location>
</feature>